<name>A0A915M236_MELJA</name>
<sequence>MGTKPSKLRHLLHQQKYSSNKNYSPQLNLKKNKLIILKRAVAGASYTAATKWKNNNNRAGSIIELIGDIELNEYKQNEENIEIEEANKLKEENEVINRARTYSKLDEGRIPEFSDKARARVFNNAGWGLPAKTSKTQILTKYSIIISPNITELNQIINFPTKEKYQKHFNIQKHQKTTTTLSELAQMQKEMDKALNLLKTKLQKLEEEQRNCTEYLRGFEALINTIQREQQQCNVEARLAEWLRRWIYDLMGKPRVGSNPAACDDEQMNDSPYVMDELWGFVIEELRVDCAEAFEIVMVARTVNNTKNNYSEEIREEKRQKVEELKYLIGSIICALWLQITPYEHDEFEQIKELFLNTLDRYYIISTTERIKNENELLQDKNEIELKKSIRAVLR</sequence>
<proteinExistence type="predicted"/>
<dbReference type="AlphaFoldDB" id="A0A915M236"/>
<evidence type="ECO:0000256" key="1">
    <source>
        <dbReference type="SAM" id="Coils"/>
    </source>
</evidence>
<accession>A0A915M236</accession>
<keyword evidence="1" id="KW-0175">Coiled coil</keyword>
<dbReference type="WBParaSite" id="scaffold268_cov312.g609">
    <property type="protein sequence ID" value="scaffold268_cov312.g609"/>
    <property type="gene ID" value="scaffold268_cov312.g609"/>
</dbReference>
<protein>
    <submittedName>
        <fullName evidence="3">Uncharacterized protein</fullName>
    </submittedName>
</protein>
<organism evidence="2 3">
    <name type="scientific">Meloidogyne javanica</name>
    <name type="common">Root-knot nematode worm</name>
    <dbReference type="NCBI Taxonomy" id="6303"/>
    <lineage>
        <taxon>Eukaryota</taxon>
        <taxon>Metazoa</taxon>
        <taxon>Ecdysozoa</taxon>
        <taxon>Nematoda</taxon>
        <taxon>Chromadorea</taxon>
        <taxon>Rhabditida</taxon>
        <taxon>Tylenchina</taxon>
        <taxon>Tylenchomorpha</taxon>
        <taxon>Tylenchoidea</taxon>
        <taxon>Meloidogynidae</taxon>
        <taxon>Meloidogyninae</taxon>
        <taxon>Meloidogyne</taxon>
        <taxon>Meloidogyne incognita group</taxon>
    </lineage>
</organism>
<keyword evidence="2" id="KW-1185">Reference proteome</keyword>
<reference evidence="3" key="1">
    <citation type="submission" date="2022-11" db="UniProtKB">
        <authorList>
            <consortium name="WormBaseParasite"/>
        </authorList>
    </citation>
    <scope>IDENTIFICATION</scope>
</reference>
<feature type="coiled-coil region" evidence="1">
    <location>
        <begin position="184"/>
        <end position="215"/>
    </location>
</feature>
<evidence type="ECO:0000313" key="2">
    <source>
        <dbReference type="Proteomes" id="UP000887561"/>
    </source>
</evidence>
<dbReference type="Proteomes" id="UP000887561">
    <property type="component" value="Unplaced"/>
</dbReference>
<evidence type="ECO:0000313" key="3">
    <source>
        <dbReference type="WBParaSite" id="scaffold268_cov312.g609"/>
    </source>
</evidence>